<proteinExistence type="predicted"/>
<dbReference type="Proteomes" id="UP000188605">
    <property type="component" value="Unassembled WGS sequence"/>
</dbReference>
<dbReference type="EMBL" id="LJDB01000026">
    <property type="protein sequence ID" value="ONI41899.1"/>
    <property type="molecule type" value="Genomic_DNA"/>
</dbReference>
<evidence type="ECO:0000313" key="1">
    <source>
        <dbReference type="EMBL" id="ONI41899.1"/>
    </source>
</evidence>
<protein>
    <submittedName>
        <fullName evidence="1">Sugar ABC transporter permease</fullName>
    </submittedName>
</protein>
<accession>A0ACC8XFG7</accession>
<evidence type="ECO:0000313" key="2">
    <source>
        <dbReference type="Proteomes" id="UP000188605"/>
    </source>
</evidence>
<name>A0ACC8XFG7_9FIRM</name>
<comment type="caution">
    <text evidence="1">The sequence shown here is derived from an EMBL/GenBank/DDBJ whole genome shotgun (WGS) entry which is preliminary data.</text>
</comment>
<sequence>MLKKVDKNVLRLSIVFFAFLIIAVITKGNAFVKLGNFQTMGRQLAEYGLMALGCGLCMIAGGIDLSCVYIANLSGIIVALLMRDMGVPIIICMIVALAIGALCGVCNGVLITYFKIPAMLATLGTSQLFLGISIILSSGKAVSGLPEEYTFFGTALVTIVPFAFVVFVCAVIVVSLIMSKTVFGQRVYLVGANEKCATFAGINNHSIIIKTYLISGVLSSIAGLLSLARINSAKADFGVSYTMQIILIAVLGGVNPNGGFGSIPGVAISVLILQMMSTYLNTFPNISNYYRDLIWGVALIGVLIINYISDKRKTEKLMKSN</sequence>
<gene>
    <name evidence="1" type="ORF">AN396_02895</name>
</gene>
<keyword evidence="2" id="KW-1185">Reference proteome</keyword>
<organism evidence="1 2">
    <name type="scientific">Candidatus Epulonipiscium fishelsonii</name>
    <dbReference type="NCBI Taxonomy" id="77094"/>
    <lineage>
        <taxon>Bacteria</taxon>
        <taxon>Bacillati</taxon>
        <taxon>Bacillota</taxon>
        <taxon>Clostridia</taxon>
        <taxon>Lachnospirales</taxon>
        <taxon>Lachnospiraceae</taxon>
        <taxon>Candidatus Epulonipiscium</taxon>
    </lineage>
</organism>
<reference evidence="1" key="1">
    <citation type="submission" date="2016-08" db="EMBL/GenBank/DDBJ databases">
        <authorList>
            <person name="Ngugi D.K."/>
            <person name="Miyake S."/>
            <person name="Stingl U."/>
        </authorList>
    </citation>
    <scope>NUCLEOTIDE SEQUENCE</scope>
    <source>
        <strain evidence="1">SCG-B11WGA-EpuloA1</strain>
    </source>
</reference>